<feature type="non-terminal residue" evidence="1">
    <location>
        <position position="240"/>
    </location>
</feature>
<organism evidence="1">
    <name type="scientific">Glycine soja</name>
    <name type="common">Wild soybean</name>
    <dbReference type="NCBI Taxonomy" id="3848"/>
    <lineage>
        <taxon>Eukaryota</taxon>
        <taxon>Viridiplantae</taxon>
        <taxon>Streptophyta</taxon>
        <taxon>Embryophyta</taxon>
        <taxon>Tracheophyta</taxon>
        <taxon>Spermatophyta</taxon>
        <taxon>Magnoliopsida</taxon>
        <taxon>eudicotyledons</taxon>
        <taxon>Gunneridae</taxon>
        <taxon>Pentapetalae</taxon>
        <taxon>rosids</taxon>
        <taxon>fabids</taxon>
        <taxon>Fabales</taxon>
        <taxon>Fabaceae</taxon>
        <taxon>Papilionoideae</taxon>
        <taxon>50 kb inversion clade</taxon>
        <taxon>NPAAA clade</taxon>
        <taxon>indigoferoid/millettioid clade</taxon>
        <taxon>Phaseoleae</taxon>
        <taxon>Glycine</taxon>
        <taxon>Glycine subgen. Soja</taxon>
    </lineage>
</organism>
<protein>
    <submittedName>
        <fullName evidence="1">Putative ribonuclease H protein</fullName>
    </submittedName>
</protein>
<reference evidence="1" key="1">
    <citation type="submission" date="2014-07" db="EMBL/GenBank/DDBJ databases">
        <title>Identification of a novel salt tolerance gene in wild soybean by whole-genome sequencing.</title>
        <authorList>
            <person name="Lam H.-M."/>
            <person name="Qi X."/>
            <person name="Li M.-W."/>
            <person name="Liu X."/>
            <person name="Xie M."/>
            <person name="Ni M."/>
            <person name="Xu X."/>
        </authorList>
    </citation>
    <scope>NUCLEOTIDE SEQUENCE [LARGE SCALE GENOMIC DNA]</scope>
    <source>
        <tissue evidence="1">Root</tissue>
    </source>
</reference>
<dbReference type="PANTHER" id="PTHR33116:SF66">
    <property type="entry name" value="REVERSE TRANSCRIPTASE ZINC-BINDING DOMAIN-CONTAINING PROTEIN"/>
    <property type="match status" value="1"/>
</dbReference>
<proteinExistence type="predicted"/>
<accession>A0A0B2PXK7</accession>
<sequence length="240" mass="27061">RGFNNTVVTLIPKGDNARYVKDYHPIVGCTIVYKIIAKIITERLGKILPSIISHSQAAFVPGQNIHNHILLAYELLNGYGRKGGTPRVMMQGDSKSVSMMMETIRKFSDSTGLKVNPAKCQMFFGGMDGCSKENLRRITDFAEGKLPVRYLGVPLSCKRLTIQQYMPLIDKIVDRVKHWTSKLLSYAGRIQLVKSITSAIAMYWMQCFPLPQFVLRKINAICRSFVWTGKQEISKKSLVA</sequence>
<gene>
    <name evidence="1" type="ORF">glysoja_048340</name>
</gene>
<dbReference type="AlphaFoldDB" id="A0A0B2PXK7"/>
<feature type="non-terminal residue" evidence="1">
    <location>
        <position position="1"/>
    </location>
</feature>
<dbReference type="PANTHER" id="PTHR33116">
    <property type="entry name" value="REVERSE TRANSCRIPTASE ZINC-BINDING DOMAIN-CONTAINING PROTEIN-RELATED-RELATED"/>
    <property type="match status" value="1"/>
</dbReference>
<name>A0A0B2PXK7_GLYSO</name>
<evidence type="ECO:0000313" key="1">
    <source>
        <dbReference type="EMBL" id="KHN14066.1"/>
    </source>
</evidence>
<dbReference type="EMBL" id="KN661906">
    <property type="protein sequence ID" value="KHN14066.1"/>
    <property type="molecule type" value="Genomic_DNA"/>
</dbReference>
<dbReference type="Proteomes" id="UP000053555">
    <property type="component" value="Unassembled WGS sequence"/>
</dbReference>